<evidence type="ECO:0008006" key="3">
    <source>
        <dbReference type="Google" id="ProtNLM"/>
    </source>
</evidence>
<sequence length="344" mass="38720">MRYHDISLDELEELEQEIHFQAENTQGDLDYSKIELYDAMHNHLKLLAAEDADYAHYYTYIQQKLINYLLCYCGQAASNDANKRYAAEQAMKKVLQYDPVNPLAAYRLGGLFHQQHMHAEALCQLQQALDNQSRYPENAYQLNADQVKRALQHMSSSSLHIGSRAFAASSVSSTALDSADFSEMFTELCRCTDELRNSAYRILSADEHVQCGHAQVVAAIEKDPKDTIILFFNTDGPELIYNGIREKLPAAHAFLLKHLLLHSCAEKPMKPLDAKAYFLDTHVMTGVTGPTFTKAVEGMMQALREIEIPSAICRADAGNQPAYYFNGTSAYMVIGRVDEELNFG</sequence>
<dbReference type="RefSeq" id="WP_204892198.1">
    <property type="nucleotide sequence ID" value="NZ_JBHUFW010000004.1"/>
</dbReference>
<dbReference type="Gene3D" id="1.25.40.10">
    <property type="entry name" value="Tetratricopeptide repeat domain"/>
    <property type="match status" value="1"/>
</dbReference>
<dbReference type="SUPFAM" id="SSF48452">
    <property type="entry name" value="TPR-like"/>
    <property type="match status" value="1"/>
</dbReference>
<name>A0ABW4QGP3_9BACL</name>
<reference evidence="2" key="1">
    <citation type="journal article" date="2019" name="Int. J. Syst. Evol. Microbiol.">
        <title>The Global Catalogue of Microorganisms (GCM) 10K type strain sequencing project: providing services to taxonomists for standard genome sequencing and annotation.</title>
        <authorList>
            <consortium name="The Broad Institute Genomics Platform"/>
            <consortium name="The Broad Institute Genome Sequencing Center for Infectious Disease"/>
            <person name="Wu L."/>
            <person name="Ma J."/>
        </authorList>
    </citation>
    <scope>NUCLEOTIDE SEQUENCE [LARGE SCALE GENOMIC DNA]</scope>
    <source>
        <strain evidence="2">CGMCC 1.15475</strain>
    </source>
</reference>
<keyword evidence="2" id="KW-1185">Reference proteome</keyword>
<evidence type="ECO:0000313" key="2">
    <source>
        <dbReference type="Proteomes" id="UP001597273"/>
    </source>
</evidence>
<dbReference type="Proteomes" id="UP001597273">
    <property type="component" value="Unassembled WGS sequence"/>
</dbReference>
<gene>
    <name evidence="1" type="ORF">ACFSDB_07370</name>
</gene>
<evidence type="ECO:0000313" key="1">
    <source>
        <dbReference type="EMBL" id="MFD1862746.1"/>
    </source>
</evidence>
<accession>A0ABW4QGP3</accession>
<organism evidence="1 2">
    <name type="scientific">Planococcus chinensis</name>
    <dbReference type="NCBI Taxonomy" id="272917"/>
    <lineage>
        <taxon>Bacteria</taxon>
        <taxon>Bacillati</taxon>
        <taxon>Bacillota</taxon>
        <taxon>Bacilli</taxon>
        <taxon>Bacillales</taxon>
        <taxon>Caryophanaceae</taxon>
        <taxon>Planococcus</taxon>
    </lineage>
</organism>
<dbReference type="EMBL" id="JBHUFW010000004">
    <property type="protein sequence ID" value="MFD1862746.1"/>
    <property type="molecule type" value="Genomic_DNA"/>
</dbReference>
<proteinExistence type="predicted"/>
<comment type="caution">
    <text evidence="1">The sequence shown here is derived from an EMBL/GenBank/DDBJ whole genome shotgun (WGS) entry which is preliminary data.</text>
</comment>
<dbReference type="InterPro" id="IPR011990">
    <property type="entry name" value="TPR-like_helical_dom_sf"/>
</dbReference>
<protein>
    <recommendedName>
        <fullName evidence="3">Tetratricopeptide repeat protein</fullName>
    </recommendedName>
</protein>